<proteinExistence type="predicted"/>
<keyword evidence="2" id="KW-1185">Reference proteome</keyword>
<comment type="caution">
    <text evidence="1">The sequence shown here is derived from an EMBL/GenBank/DDBJ whole genome shotgun (WGS) entry which is preliminary data.</text>
</comment>
<feature type="non-terminal residue" evidence="1">
    <location>
        <position position="66"/>
    </location>
</feature>
<dbReference type="AlphaFoldDB" id="A0A811UZG1"/>
<evidence type="ECO:0000313" key="2">
    <source>
        <dbReference type="Proteomes" id="UP000606786"/>
    </source>
</evidence>
<accession>A0A811UZG1</accession>
<dbReference type="Proteomes" id="UP000606786">
    <property type="component" value="Unassembled WGS sequence"/>
</dbReference>
<name>A0A811UZG1_CERCA</name>
<protein>
    <submittedName>
        <fullName evidence="1">(Mediterranean fruit fly) hypothetical protein</fullName>
    </submittedName>
</protein>
<dbReference type="EMBL" id="CAJHJT010000034">
    <property type="protein sequence ID" value="CAD7004619.1"/>
    <property type="molecule type" value="Genomic_DNA"/>
</dbReference>
<gene>
    <name evidence="1" type="ORF">CCAP1982_LOCUS13014</name>
</gene>
<organism evidence="1 2">
    <name type="scientific">Ceratitis capitata</name>
    <name type="common">Mediterranean fruit fly</name>
    <name type="synonym">Tephritis capitata</name>
    <dbReference type="NCBI Taxonomy" id="7213"/>
    <lineage>
        <taxon>Eukaryota</taxon>
        <taxon>Metazoa</taxon>
        <taxon>Ecdysozoa</taxon>
        <taxon>Arthropoda</taxon>
        <taxon>Hexapoda</taxon>
        <taxon>Insecta</taxon>
        <taxon>Pterygota</taxon>
        <taxon>Neoptera</taxon>
        <taxon>Endopterygota</taxon>
        <taxon>Diptera</taxon>
        <taxon>Brachycera</taxon>
        <taxon>Muscomorpha</taxon>
        <taxon>Tephritoidea</taxon>
        <taxon>Tephritidae</taxon>
        <taxon>Ceratitis</taxon>
        <taxon>Ceratitis</taxon>
    </lineage>
</organism>
<sequence>MDEFAPVQRAFWTRRTRVDNESKGATEQQGRFESRRRNFAKEREDWRNFCFRSKPTSGCRAIEECV</sequence>
<reference evidence="1" key="1">
    <citation type="submission" date="2020-11" db="EMBL/GenBank/DDBJ databases">
        <authorList>
            <person name="Whitehead M."/>
        </authorList>
    </citation>
    <scope>NUCLEOTIDE SEQUENCE</scope>
    <source>
        <strain evidence="1">EGII</strain>
    </source>
</reference>
<evidence type="ECO:0000313" key="1">
    <source>
        <dbReference type="EMBL" id="CAD7004619.1"/>
    </source>
</evidence>